<dbReference type="RefSeq" id="WP_198927855.1">
    <property type="nucleotide sequence ID" value="NZ_MPSB01000008.1"/>
</dbReference>
<proteinExistence type="predicted"/>
<evidence type="ECO:0000313" key="2">
    <source>
        <dbReference type="Proteomes" id="UP000188729"/>
    </source>
</evidence>
<gene>
    <name evidence="1" type="ORF">SPHI_19810</name>
</gene>
<dbReference type="AlphaFoldDB" id="A0A1V2EUC1"/>
<organism evidence="1 2">
    <name type="scientific">Sphingomonas jeddahensis</name>
    <dbReference type="NCBI Taxonomy" id="1915074"/>
    <lineage>
        <taxon>Bacteria</taxon>
        <taxon>Pseudomonadati</taxon>
        <taxon>Pseudomonadota</taxon>
        <taxon>Alphaproteobacteria</taxon>
        <taxon>Sphingomonadales</taxon>
        <taxon>Sphingomonadaceae</taxon>
        <taxon>Sphingomonas</taxon>
    </lineage>
</organism>
<protein>
    <submittedName>
        <fullName evidence="1">Uncharacterized protein</fullName>
    </submittedName>
</protein>
<dbReference type="STRING" id="1915074.SPHI_19810"/>
<name>A0A1V2EUC1_9SPHN</name>
<dbReference type="Proteomes" id="UP000188729">
    <property type="component" value="Unassembled WGS sequence"/>
</dbReference>
<keyword evidence="2" id="KW-1185">Reference proteome</keyword>
<accession>A0A1V2EUC1</accession>
<reference evidence="1 2" key="1">
    <citation type="submission" date="2016-11" db="EMBL/GenBank/DDBJ databases">
        <title>Genome sequence of Sphingomonas jeddahensis G39.</title>
        <authorList>
            <person name="Poehlein A."/>
            <person name="Wuebbeler J.H."/>
            <person name="Steinbuechel A."/>
            <person name="Daniel R."/>
        </authorList>
    </citation>
    <scope>NUCLEOTIDE SEQUENCE [LARGE SCALE GENOMIC DNA]</scope>
    <source>
        <strain evidence="1 2">G39</strain>
    </source>
</reference>
<comment type="caution">
    <text evidence="1">The sequence shown here is derived from an EMBL/GenBank/DDBJ whole genome shotgun (WGS) entry which is preliminary data.</text>
</comment>
<sequence>MSRLIVSLIVLLVVVVGGLFFLAGSATEQPTTRVEKAVELGNLAS</sequence>
<evidence type="ECO:0000313" key="1">
    <source>
        <dbReference type="EMBL" id="ONF95779.1"/>
    </source>
</evidence>
<dbReference type="EMBL" id="MPSB01000008">
    <property type="protein sequence ID" value="ONF95779.1"/>
    <property type="molecule type" value="Genomic_DNA"/>
</dbReference>